<sequence length="216" mass="23327">MGTQDFFSSLLKLTPTKLRMYDATYFSLAPYASVPAGVSLEGDCWGGSGDLRCDSSALPTRNLIELSRLLDAPIEAPFETGALRGRIELSVGAPVGCGGNLSNFLWFCGQTLLAPGDWNGVFDNTWVFGTASATDFNIEATDMYNWSQGLSNNRAGFATDWPDSLTLAGMKFDSMTGYYIEYDVEIVPTPLPAGLPLLMGGLAAFAGFRRWGSRRA</sequence>
<evidence type="ECO:0000313" key="2">
    <source>
        <dbReference type="Proteomes" id="UP000049455"/>
    </source>
</evidence>
<protein>
    <submittedName>
        <fullName evidence="1">Uncharacterized protein</fullName>
    </submittedName>
</protein>
<dbReference type="RefSeq" id="WP_144431718.1">
    <property type="nucleotide sequence ID" value="NZ_CYPR01000185.1"/>
</dbReference>
<name>A0A0M7BD80_9RHOB</name>
<organism evidence="1 2">
    <name type="scientific">Jannaschia seosinensis</name>
    <dbReference type="NCBI Taxonomy" id="313367"/>
    <lineage>
        <taxon>Bacteria</taxon>
        <taxon>Pseudomonadati</taxon>
        <taxon>Pseudomonadota</taxon>
        <taxon>Alphaproteobacteria</taxon>
        <taxon>Rhodobacterales</taxon>
        <taxon>Roseobacteraceae</taxon>
        <taxon>Jannaschia</taxon>
    </lineage>
</organism>
<evidence type="ECO:0000313" key="1">
    <source>
        <dbReference type="EMBL" id="CUH40028.1"/>
    </source>
</evidence>
<dbReference type="EMBL" id="CYPR01000185">
    <property type="protein sequence ID" value="CUH40028.1"/>
    <property type="molecule type" value="Genomic_DNA"/>
</dbReference>
<dbReference type="Proteomes" id="UP000049455">
    <property type="component" value="Unassembled WGS sequence"/>
</dbReference>
<gene>
    <name evidence="1" type="ORF">JSE7799_02757</name>
</gene>
<accession>A0A0M7BD80</accession>
<keyword evidence="2" id="KW-1185">Reference proteome</keyword>
<proteinExistence type="predicted"/>
<reference evidence="1 2" key="1">
    <citation type="submission" date="2015-09" db="EMBL/GenBank/DDBJ databases">
        <authorList>
            <person name="Jackson K.R."/>
            <person name="Lunt B.L."/>
            <person name="Fisher J.N.B."/>
            <person name="Gardner A.V."/>
            <person name="Bailey M.E."/>
            <person name="Deus L.M."/>
            <person name="Earl A.S."/>
            <person name="Gibby P.D."/>
            <person name="Hartmann K.A."/>
            <person name="Liu J.E."/>
            <person name="Manci A.M."/>
            <person name="Nielsen D.A."/>
            <person name="Solomon M.B."/>
            <person name="Breakwell D.P."/>
            <person name="Burnett S.H."/>
            <person name="Grose J.H."/>
        </authorList>
    </citation>
    <scope>NUCLEOTIDE SEQUENCE [LARGE SCALE GENOMIC DNA]</scope>
    <source>
        <strain evidence="1 2">CECT 7799</strain>
    </source>
</reference>
<dbReference type="AlphaFoldDB" id="A0A0M7BD80"/>